<evidence type="ECO:0000313" key="8">
    <source>
        <dbReference type="EMBL" id="MDE50618.1"/>
    </source>
</evidence>
<gene>
    <name evidence="8" type="primary">rpp-2_0</name>
    <name evidence="8" type="ORF">g.15722</name>
</gene>
<dbReference type="GO" id="GO:0022625">
    <property type="term" value="C:cytosolic large ribosomal subunit"/>
    <property type="evidence" value="ECO:0007669"/>
    <property type="project" value="InterPro"/>
</dbReference>
<dbReference type="InterPro" id="IPR044076">
    <property type="entry name" value="Ribosomal_P2"/>
</dbReference>
<accession>A0A6G1SJP4</accession>
<dbReference type="GO" id="GO:0002182">
    <property type="term" value="P:cytoplasmic translational elongation"/>
    <property type="evidence" value="ECO:0007669"/>
    <property type="project" value="InterPro"/>
</dbReference>
<evidence type="ECO:0000256" key="1">
    <source>
        <dbReference type="ARBA" id="ARBA00003362"/>
    </source>
</evidence>
<dbReference type="PANTHER" id="PTHR21141">
    <property type="entry name" value="60S ACIDIC RIBOSOMAL PROTEIN FAMILY MEMBER"/>
    <property type="match status" value="1"/>
</dbReference>
<evidence type="ECO:0000256" key="2">
    <source>
        <dbReference type="ARBA" id="ARBA00005436"/>
    </source>
</evidence>
<dbReference type="GO" id="GO:0003735">
    <property type="term" value="F:structural constituent of ribosome"/>
    <property type="evidence" value="ECO:0007669"/>
    <property type="project" value="InterPro"/>
</dbReference>
<feature type="compositionally biased region" description="Low complexity" evidence="7">
    <location>
        <begin position="75"/>
        <end position="85"/>
    </location>
</feature>
<evidence type="ECO:0000256" key="5">
    <source>
        <dbReference type="ARBA" id="ARBA00035301"/>
    </source>
</evidence>
<dbReference type="HAMAP" id="MF_01478">
    <property type="entry name" value="Ribosomal_L12_arch"/>
    <property type="match status" value="1"/>
</dbReference>
<dbReference type="PANTHER" id="PTHR21141:SF5">
    <property type="entry name" value="LARGE RIBOSOMAL SUBUNIT PROTEIN P2"/>
    <property type="match status" value="1"/>
</dbReference>
<dbReference type="FunFam" id="1.10.10.1410:FF:000002">
    <property type="entry name" value="60S acidic ribosomal protein P2"/>
    <property type="match status" value="1"/>
</dbReference>
<comment type="similarity">
    <text evidence="2">Belongs to the eukaryotic ribosomal protein P1/P2 family.</text>
</comment>
<feature type="compositionally biased region" description="Acidic residues" evidence="7">
    <location>
        <begin position="96"/>
        <end position="106"/>
    </location>
</feature>
<keyword evidence="3 8" id="KW-0689">Ribosomal protein</keyword>
<dbReference type="Pfam" id="PF00428">
    <property type="entry name" value="Ribosomal_60s"/>
    <property type="match status" value="1"/>
</dbReference>
<feature type="region of interest" description="Disordered" evidence="7">
    <location>
        <begin position="63"/>
        <end position="112"/>
    </location>
</feature>
<dbReference type="EMBL" id="GGYP01005847">
    <property type="protein sequence ID" value="MDE50618.1"/>
    <property type="molecule type" value="Transcribed_RNA"/>
</dbReference>
<organism evidence="8">
    <name type="scientific">Aceria tosichella</name>
    <name type="common">wheat curl mite</name>
    <dbReference type="NCBI Taxonomy" id="561515"/>
    <lineage>
        <taxon>Eukaryota</taxon>
        <taxon>Metazoa</taxon>
        <taxon>Ecdysozoa</taxon>
        <taxon>Arthropoda</taxon>
        <taxon>Chelicerata</taxon>
        <taxon>Arachnida</taxon>
        <taxon>Acari</taxon>
        <taxon>Acariformes</taxon>
        <taxon>Trombidiformes</taxon>
        <taxon>Prostigmata</taxon>
        <taxon>Eupodina</taxon>
        <taxon>Eriophyoidea</taxon>
        <taxon>Eriophyidae</taxon>
        <taxon>Eriophyinae</taxon>
        <taxon>Aceriini</taxon>
        <taxon>Aceria</taxon>
    </lineage>
</organism>
<sequence length="112" mass="11681">MRYVAAYMLAVLGGNKAPTEEDLKKILASADVDYNPEQSKKVVSELSGKNLEELIAQGTEKLATIPAGGGGGGAAAAAGAGAGESAKAEEKKEEKKEEEEEEDEDMGFSLFD</sequence>
<dbReference type="CDD" id="cd05833">
    <property type="entry name" value="Ribosomal_P2"/>
    <property type="match status" value="1"/>
</dbReference>
<dbReference type="InterPro" id="IPR038716">
    <property type="entry name" value="P1/P2_N_sf"/>
</dbReference>
<evidence type="ECO:0000256" key="6">
    <source>
        <dbReference type="ARBA" id="ARBA00035443"/>
    </source>
</evidence>
<feature type="compositionally biased region" description="Basic and acidic residues" evidence="7">
    <location>
        <begin position="86"/>
        <end position="95"/>
    </location>
</feature>
<proteinExistence type="inferred from homology"/>
<dbReference type="AlphaFoldDB" id="A0A6G1SJP4"/>
<keyword evidence="4" id="KW-0687">Ribonucleoprotein</keyword>
<name>A0A6G1SJP4_9ACAR</name>
<dbReference type="InterPro" id="IPR027534">
    <property type="entry name" value="Ribosomal_P1/P2"/>
</dbReference>
<comment type="function">
    <text evidence="1">Plays an important role in the elongation step of protein synthesis.</text>
</comment>
<reference evidence="8" key="1">
    <citation type="submission" date="2018-10" db="EMBL/GenBank/DDBJ databases">
        <title>Transcriptome assembly of Aceria tosichella (Wheat curl mite) Type 2.</title>
        <authorList>
            <person name="Scully E.D."/>
            <person name="Geib S.M."/>
            <person name="Palmer N.A."/>
            <person name="Gupta A.K."/>
            <person name="Sarath G."/>
            <person name="Tatineni S."/>
        </authorList>
    </citation>
    <scope>NUCLEOTIDE SEQUENCE</scope>
    <source>
        <strain evidence="8">LincolnNE</strain>
    </source>
</reference>
<evidence type="ECO:0000256" key="7">
    <source>
        <dbReference type="SAM" id="MobiDB-lite"/>
    </source>
</evidence>
<evidence type="ECO:0000256" key="3">
    <source>
        <dbReference type="ARBA" id="ARBA00022980"/>
    </source>
</evidence>
<protein>
    <recommendedName>
        <fullName evidence="5">Large ribosomal subunit protein P2</fullName>
    </recommendedName>
    <alternativeName>
        <fullName evidence="6">60S acidic ribosomal protein P2</fullName>
    </alternativeName>
</protein>
<evidence type="ECO:0000256" key="4">
    <source>
        <dbReference type="ARBA" id="ARBA00023274"/>
    </source>
</evidence>
<dbReference type="Gene3D" id="1.10.10.1410">
    <property type="match status" value="1"/>
</dbReference>